<evidence type="ECO:0000259" key="7">
    <source>
        <dbReference type="PROSITE" id="PS51296"/>
    </source>
</evidence>
<evidence type="ECO:0000256" key="2">
    <source>
        <dbReference type="ARBA" id="ARBA00022714"/>
    </source>
</evidence>
<evidence type="ECO:0000256" key="3">
    <source>
        <dbReference type="ARBA" id="ARBA00022723"/>
    </source>
</evidence>
<dbReference type="Gene3D" id="2.102.10.10">
    <property type="entry name" value="Rieske [2Fe-2S] iron-sulphur domain"/>
    <property type="match status" value="1"/>
</dbReference>
<dbReference type="GO" id="GO:0005737">
    <property type="term" value="C:cytoplasm"/>
    <property type="evidence" value="ECO:0007669"/>
    <property type="project" value="TreeGrafter"/>
</dbReference>
<dbReference type="OrthoDB" id="426882at2759"/>
<keyword evidence="9" id="KW-1185">Reference proteome</keyword>
<sequence length="252" mass="29091">GHVVTESESGDDCIQCPFHGWRFGGDGQCKRIPNLKESELKALKARVKRWRVMEQNDMIYVWHHSSDAEPDHCLPDLSKKYNIPNLTVLSKYTYKLYTSSQQVMENPIDIEHNDYVHAHFIKGVLRTKFIVTGDGTENSPMVILIELYLFKRKITTMHLEHRVCTPAYGEYHVKYIGIPGVTPAILLVSGISLAPERMLFNTRFLGTSTLWNQIIWDDGPIWSNMNCPSQPIFTKNDTVIARTRRMLTKFYD</sequence>
<accession>A0A7R9Q7H0</accession>
<evidence type="ECO:0000313" key="8">
    <source>
        <dbReference type="EMBL" id="CAD7635298.1"/>
    </source>
</evidence>
<protein>
    <recommendedName>
        <fullName evidence="7">Rieske domain-containing protein</fullName>
    </recommendedName>
</protein>
<dbReference type="GO" id="GO:0046872">
    <property type="term" value="F:metal ion binding"/>
    <property type="evidence" value="ECO:0007669"/>
    <property type="project" value="UniProtKB-KW"/>
</dbReference>
<dbReference type="InterPro" id="IPR036922">
    <property type="entry name" value="Rieske_2Fe-2S_sf"/>
</dbReference>
<keyword evidence="6" id="KW-0411">Iron-sulfur</keyword>
<evidence type="ECO:0000256" key="6">
    <source>
        <dbReference type="ARBA" id="ARBA00023014"/>
    </source>
</evidence>
<feature type="non-terminal residue" evidence="8">
    <location>
        <position position="252"/>
    </location>
</feature>
<evidence type="ECO:0000313" key="9">
    <source>
        <dbReference type="Proteomes" id="UP000759131"/>
    </source>
</evidence>
<dbReference type="PANTHER" id="PTHR21266">
    <property type="entry name" value="IRON-SULFUR DOMAIN CONTAINING PROTEIN"/>
    <property type="match status" value="1"/>
</dbReference>
<keyword evidence="3" id="KW-0479">Metal-binding</keyword>
<organism evidence="8">
    <name type="scientific">Medioppia subpectinata</name>
    <dbReference type="NCBI Taxonomy" id="1979941"/>
    <lineage>
        <taxon>Eukaryota</taxon>
        <taxon>Metazoa</taxon>
        <taxon>Ecdysozoa</taxon>
        <taxon>Arthropoda</taxon>
        <taxon>Chelicerata</taxon>
        <taxon>Arachnida</taxon>
        <taxon>Acari</taxon>
        <taxon>Acariformes</taxon>
        <taxon>Sarcoptiformes</taxon>
        <taxon>Oribatida</taxon>
        <taxon>Brachypylina</taxon>
        <taxon>Oppioidea</taxon>
        <taxon>Oppiidae</taxon>
        <taxon>Medioppia</taxon>
    </lineage>
</organism>
<comment type="cofactor">
    <cofactor evidence="1">
        <name>Fe cation</name>
        <dbReference type="ChEBI" id="CHEBI:24875"/>
    </cofactor>
</comment>
<dbReference type="GO" id="GO:0051537">
    <property type="term" value="F:2 iron, 2 sulfur cluster binding"/>
    <property type="evidence" value="ECO:0007669"/>
    <property type="project" value="UniProtKB-KW"/>
</dbReference>
<dbReference type="Proteomes" id="UP000759131">
    <property type="component" value="Unassembled WGS sequence"/>
</dbReference>
<feature type="domain" description="Rieske" evidence="7">
    <location>
        <begin position="1"/>
        <end position="61"/>
    </location>
</feature>
<dbReference type="SUPFAM" id="SSF55961">
    <property type="entry name" value="Bet v1-like"/>
    <property type="match status" value="1"/>
</dbReference>
<dbReference type="PROSITE" id="PS51296">
    <property type="entry name" value="RIESKE"/>
    <property type="match status" value="1"/>
</dbReference>
<evidence type="ECO:0000256" key="5">
    <source>
        <dbReference type="ARBA" id="ARBA00023004"/>
    </source>
</evidence>
<dbReference type="SUPFAM" id="SSF50022">
    <property type="entry name" value="ISP domain"/>
    <property type="match status" value="1"/>
</dbReference>
<dbReference type="Pfam" id="PF19298">
    <property type="entry name" value="KshA_C"/>
    <property type="match status" value="1"/>
</dbReference>
<dbReference type="InterPro" id="IPR050584">
    <property type="entry name" value="Cholesterol_7-desaturase"/>
</dbReference>
<dbReference type="GO" id="GO:0016491">
    <property type="term" value="F:oxidoreductase activity"/>
    <property type="evidence" value="ECO:0007669"/>
    <property type="project" value="UniProtKB-KW"/>
</dbReference>
<dbReference type="AlphaFoldDB" id="A0A7R9Q7H0"/>
<dbReference type="PANTHER" id="PTHR21266:SF60">
    <property type="entry name" value="3-KETOSTEROID-9-ALPHA-MONOOXYGENASE, OXYGENASE COMPONENT"/>
    <property type="match status" value="1"/>
</dbReference>
<keyword evidence="4" id="KW-0560">Oxidoreductase</keyword>
<evidence type="ECO:0000256" key="4">
    <source>
        <dbReference type="ARBA" id="ARBA00023002"/>
    </source>
</evidence>
<dbReference type="EMBL" id="OC871075">
    <property type="protein sequence ID" value="CAD7635298.1"/>
    <property type="molecule type" value="Genomic_DNA"/>
</dbReference>
<keyword evidence="2" id="KW-0001">2Fe-2S</keyword>
<dbReference type="UniPathway" id="UPA01020"/>
<gene>
    <name evidence="8" type="ORF">OSB1V03_LOCUS15689</name>
</gene>
<dbReference type="InterPro" id="IPR017941">
    <property type="entry name" value="Rieske_2Fe-2S"/>
</dbReference>
<dbReference type="EMBL" id="CAJPIZ010016500">
    <property type="protein sequence ID" value="CAG2115728.1"/>
    <property type="molecule type" value="Genomic_DNA"/>
</dbReference>
<evidence type="ECO:0000256" key="1">
    <source>
        <dbReference type="ARBA" id="ARBA00001962"/>
    </source>
</evidence>
<dbReference type="Pfam" id="PF00355">
    <property type="entry name" value="Rieske"/>
    <property type="match status" value="1"/>
</dbReference>
<proteinExistence type="predicted"/>
<dbReference type="Gene3D" id="3.90.380.10">
    <property type="entry name" value="Naphthalene 1,2-dioxygenase Alpha Subunit, Chain A, domain 1"/>
    <property type="match status" value="1"/>
</dbReference>
<reference evidence="8" key="1">
    <citation type="submission" date="2020-11" db="EMBL/GenBank/DDBJ databases">
        <authorList>
            <person name="Tran Van P."/>
        </authorList>
    </citation>
    <scope>NUCLEOTIDE SEQUENCE</scope>
</reference>
<keyword evidence="5" id="KW-0408">Iron</keyword>
<name>A0A7R9Q7H0_9ACAR</name>
<dbReference type="InterPro" id="IPR045605">
    <property type="entry name" value="KshA-like_C"/>
</dbReference>